<dbReference type="InterPro" id="IPR036322">
    <property type="entry name" value="WD40_repeat_dom_sf"/>
</dbReference>
<dbReference type="PROSITE" id="PS50082">
    <property type="entry name" value="WD_REPEATS_2"/>
    <property type="match status" value="1"/>
</dbReference>
<name>A0A819Y667_9BILA</name>
<feature type="region of interest" description="Disordered" evidence="2">
    <location>
        <begin position="343"/>
        <end position="387"/>
    </location>
</feature>
<gene>
    <name evidence="3" type="ORF">UJA718_LOCUS3590</name>
</gene>
<dbReference type="GO" id="GO:0043291">
    <property type="term" value="C:RAVE complex"/>
    <property type="evidence" value="ECO:0007669"/>
    <property type="project" value="TreeGrafter"/>
</dbReference>
<dbReference type="PROSITE" id="PS50294">
    <property type="entry name" value="WD_REPEATS_REGION"/>
    <property type="match status" value="1"/>
</dbReference>
<evidence type="ECO:0000313" key="3">
    <source>
        <dbReference type="EMBL" id="CAF4153068.1"/>
    </source>
</evidence>
<reference evidence="3" key="1">
    <citation type="submission" date="2021-02" db="EMBL/GenBank/DDBJ databases">
        <authorList>
            <person name="Nowell W R."/>
        </authorList>
    </citation>
    <scope>NUCLEOTIDE SEQUENCE</scope>
</reference>
<dbReference type="SUPFAM" id="SSF50978">
    <property type="entry name" value="WD40 repeat-like"/>
    <property type="match status" value="1"/>
</dbReference>
<comment type="caution">
    <text evidence="3">The sequence shown here is derived from an EMBL/GenBank/DDBJ whole genome shotgun (WGS) entry which is preliminary data.</text>
</comment>
<dbReference type="AlphaFoldDB" id="A0A819Y667"/>
<dbReference type="GO" id="GO:0007035">
    <property type="term" value="P:vacuolar acidification"/>
    <property type="evidence" value="ECO:0007669"/>
    <property type="project" value="TreeGrafter"/>
</dbReference>
<feature type="non-terminal residue" evidence="3">
    <location>
        <position position="1"/>
    </location>
</feature>
<dbReference type="EMBL" id="CAJOBP010000271">
    <property type="protein sequence ID" value="CAF4153068.1"/>
    <property type="molecule type" value="Genomic_DNA"/>
</dbReference>
<keyword evidence="1" id="KW-0853">WD repeat</keyword>
<dbReference type="SMART" id="SM00320">
    <property type="entry name" value="WD40"/>
    <property type="match status" value="4"/>
</dbReference>
<evidence type="ECO:0000256" key="1">
    <source>
        <dbReference type="PROSITE-ProRule" id="PRU00221"/>
    </source>
</evidence>
<proteinExistence type="predicted"/>
<dbReference type="InterPro" id="IPR015943">
    <property type="entry name" value="WD40/YVTN_repeat-like_dom_sf"/>
</dbReference>
<feature type="compositionally biased region" description="Acidic residues" evidence="2">
    <location>
        <begin position="343"/>
        <end position="368"/>
    </location>
</feature>
<evidence type="ECO:0000313" key="4">
    <source>
        <dbReference type="Proteomes" id="UP000663873"/>
    </source>
</evidence>
<dbReference type="InterPro" id="IPR052208">
    <property type="entry name" value="DmX-like/RAVE_component"/>
</dbReference>
<dbReference type="Pfam" id="PF00400">
    <property type="entry name" value="WD40"/>
    <property type="match status" value="1"/>
</dbReference>
<dbReference type="Proteomes" id="UP000663873">
    <property type="component" value="Unassembled WGS sequence"/>
</dbReference>
<protein>
    <submittedName>
        <fullName evidence="3">Uncharacterized protein</fullName>
    </submittedName>
</protein>
<evidence type="ECO:0000256" key="2">
    <source>
        <dbReference type="SAM" id="MobiDB-lite"/>
    </source>
</evidence>
<dbReference type="PANTHER" id="PTHR13950">
    <property type="entry name" value="RABCONNECTIN-RELATED"/>
    <property type="match status" value="1"/>
</dbReference>
<dbReference type="InterPro" id="IPR001680">
    <property type="entry name" value="WD40_rpt"/>
</dbReference>
<accession>A0A819Y667</accession>
<feature type="region of interest" description="Disordered" evidence="2">
    <location>
        <begin position="565"/>
        <end position="584"/>
    </location>
</feature>
<feature type="repeat" description="WD" evidence="1">
    <location>
        <begin position="885"/>
        <end position="918"/>
    </location>
</feature>
<dbReference type="PANTHER" id="PTHR13950:SF9">
    <property type="entry name" value="RABCONNECTIN-3A"/>
    <property type="match status" value="1"/>
</dbReference>
<dbReference type="Gene3D" id="2.130.10.10">
    <property type="entry name" value="YVTN repeat-like/Quinoprotein amine dehydrogenase"/>
    <property type="match status" value="1"/>
</dbReference>
<keyword evidence="4" id="KW-1185">Reference proteome</keyword>
<sequence length="973" mass="109259">IVEEMATLATGFEVAGGQLRHHLACWLEQEIGVIRQFCNLNTSTNSDQDDTDNVLDNLDEPILSDINDDPTLSSNASPNANSSAASFTRMNTFQTKMKRLLRRRHWLQSNEHLLRTLVSFTSLHGMHGGGLASVRMELLLLMHELYRDRRTQLKNPIPFPTQVPLLIANLSGTLSVSNSAITYIRDLSQDLLRTMNKWFTLPNLTDHSIQIVAIRDLSIALASCVYQSLCSTNENQTSERIAVESFLKSYLYRRDSIRMHRRQSVSALIERESPTTAPKDWPGKCFLKNPEEISSIMPQLKLITPNNQTQHPQQPSYIEVFIPPRASIVNYFMAKVSSSIEIDTNDEGDISDTDDDDGEDEDDDDDGDNSTSTKTDSALASKKKLRKIQEREHTDSMSYSWILMRYTIVRLVYKRLWAFFPHIGIEKSEIPSVSPLIQQLLQNLSIWQDSLRRTLETFNVPPDNYLPLSGLNANDEQSTGLAIHRYRTILDPKNTPFSKSASALPAKRLWTYLVNDEQSQGIFIKYIFKRKTPTPSDHPLNKVINKRMTTVPTKRPPLVRSLTVHTMHSESRANTEGAPDSSSSMATLSNSKLIYRDSEPIYSFCLNSINPTLLAAGLSREVIELDISSITSTNEPYETSDDENDVSPSLLPQVAAMVNRETISNRVTTLRMPTMGAYVPNMYLTQSSVPGVNGNASNNDNQTVLNNRHVIRESRKFANHPHLPHYLTGCSDGSVFLLNWSLDSSPRQLREPNKRVTKIELSSEGNKFGVTDIEGNLSLHVLSSNRSTAYMRLSTHTKSTNDFVFLDSSTLLATCGLSTDHQNVAIWDTLMPTSRANITSFSCHDTGGGGQCLAYSQSHQLLVSGGKRGDICIFDLRQRKRLAMSQAHDSQLKALCLDPLEKFYVTGSTEGNIKVWRLHGCEMVQCFYNEHSRRGFLHSQTSGVNHLHLTASRHLFSSGSDGTLSVRQLTQID</sequence>
<organism evidence="3 4">
    <name type="scientific">Rotaria socialis</name>
    <dbReference type="NCBI Taxonomy" id="392032"/>
    <lineage>
        <taxon>Eukaryota</taxon>
        <taxon>Metazoa</taxon>
        <taxon>Spiralia</taxon>
        <taxon>Gnathifera</taxon>
        <taxon>Rotifera</taxon>
        <taxon>Eurotatoria</taxon>
        <taxon>Bdelloidea</taxon>
        <taxon>Philodinida</taxon>
        <taxon>Philodinidae</taxon>
        <taxon>Rotaria</taxon>
    </lineage>
</organism>